<comment type="similarity">
    <text evidence="3">Belongs to the RIX1/PELP1 family.</text>
</comment>
<dbReference type="PANTHER" id="PTHR34105">
    <property type="entry name" value="PROLINE-, GLUTAMIC ACID- AND LEUCINE-RICH PROTEIN 1"/>
    <property type="match status" value="1"/>
</dbReference>
<organism evidence="11 12">
    <name type="scientific">Candida parapsilosis</name>
    <name type="common">Yeast</name>
    <dbReference type="NCBI Taxonomy" id="5480"/>
    <lineage>
        <taxon>Eukaryota</taxon>
        <taxon>Fungi</taxon>
        <taxon>Dikarya</taxon>
        <taxon>Ascomycota</taxon>
        <taxon>Saccharomycotina</taxon>
        <taxon>Pichiomycetes</taxon>
        <taxon>Debaryomycetaceae</taxon>
        <taxon>Candida/Lodderomyces clade</taxon>
        <taxon>Candida</taxon>
    </lineage>
</organism>
<dbReference type="InterPro" id="IPR012583">
    <property type="entry name" value="RIX1_N"/>
</dbReference>
<comment type="subcellular location">
    <subcellularLocation>
        <location evidence="2">Nucleus</location>
    </subcellularLocation>
</comment>
<evidence type="ECO:0000256" key="4">
    <source>
        <dbReference type="ARBA" id="ARBA00011141"/>
    </source>
</evidence>
<accession>A0A8X7T9B2</accession>
<feature type="region of interest" description="Disordered" evidence="9">
    <location>
        <begin position="579"/>
        <end position="598"/>
    </location>
</feature>
<evidence type="ECO:0000256" key="7">
    <source>
        <dbReference type="ARBA" id="ARBA00022552"/>
    </source>
</evidence>
<evidence type="ECO:0000313" key="11">
    <source>
        <dbReference type="EMBL" id="KAF6048660.1"/>
    </source>
</evidence>
<dbReference type="SUPFAM" id="SSF48371">
    <property type="entry name" value="ARM repeat"/>
    <property type="match status" value="1"/>
</dbReference>
<comment type="subunit">
    <text evidence="4">Component of the RIX1 complex, composed of IPI1, RIX1/IPI2 and IPI3 in a 1:2:2 stoichiometry. The complex interacts (via RIX1) with MDN1 (via its hexameric AAA ATPase ring) and the pre-60S ribosome particles.</text>
</comment>
<comment type="function">
    <text evidence="1">Component of the RIX1 complex required for processing of ITS2 sequences from 35S pre-rRNA and the nucleoplasmic transit of the pre-60S ribosomal subunits. Regulates pre-60S association of the critical remodeling factor MDN1.</text>
</comment>
<dbReference type="AlphaFoldDB" id="A0A8X7T9B2"/>
<keyword evidence="6" id="KW-0690">Ribosome biogenesis</keyword>
<dbReference type="GO" id="GO:0006364">
    <property type="term" value="P:rRNA processing"/>
    <property type="evidence" value="ECO:0007669"/>
    <property type="project" value="UniProtKB-KW"/>
</dbReference>
<evidence type="ECO:0000313" key="12">
    <source>
        <dbReference type="Proteomes" id="UP000590412"/>
    </source>
</evidence>
<evidence type="ECO:0000256" key="1">
    <source>
        <dbReference type="ARBA" id="ARBA00003770"/>
    </source>
</evidence>
<dbReference type="GO" id="GO:0005634">
    <property type="term" value="C:nucleus"/>
    <property type="evidence" value="ECO:0007669"/>
    <property type="project" value="UniProtKB-SubCell"/>
</dbReference>
<dbReference type="Proteomes" id="UP000590412">
    <property type="component" value="Unassembled WGS sequence"/>
</dbReference>
<reference evidence="11" key="1">
    <citation type="submission" date="2020-03" db="EMBL/GenBank/DDBJ databases">
        <title>FDA dAtabase for Regulatory Grade micrObial Sequences (FDA-ARGOS): Supporting development and validation of Infectious Disease Dx tests.</title>
        <authorList>
            <person name="Campos J."/>
            <person name="Goldberg B."/>
            <person name="Tallon L."/>
            <person name="Sadzewicz L."/>
            <person name="Vavikolanu K."/>
            <person name="Mehta A."/>
            <person name="Aluvathingal J."/>
            <person name="Nadendla S."/>
            <person name="Nandy P."/>
            <person name="Geyer C."/>
            <person name="Yan Y."/>
            <person name="Sichtig H."/>
        </authorList>
    </citation>
    <scope>NUCLEOTIDE SEQUENCE [LARGE SCALE GENOMIC DNA]</scope>
    <source>
        <strain evidence="11">FDAARGOS_652</strain>
    </source>
</reference>
<comment type="caution">
    <text evidence="11">The sequence shown here is derived from an EMBL/GenBank/DDBJ whole genome shotgun (WGS) entry which is preliminary data.</text>
</comment>
<feature type="compositionally biased region" description="Acidic residues" evidence="9">
    <location>
        <begin position="583"/>
        <end position="595"/>
    </location>
</feature>
<evidence type="ECO:0000256" key="3">
    <source>
        <dbReference type="ARBA" id="ARBA00010511"/>
    </source>
</evidence>
<feature type="domain" description="Pre-rRNA-processing protein RIX1 N-terminal" evidence="10">
    <location>
        <begin position="4"/>
        <end position="182"/>
    </location>
</feature>
<evidence type="ECO:0000259" key="10">
    <source>
        <dbReference type="Pfam" id="PF08167"/>
    </source>
</evidence>
<keyword evidence="7" id="KW-0698">rRNA processing</keyword>
<dbReference type="InterPro" id="IPR016024">
    <property type="entry name" value="ARM-type_fold"/>
</dbReference>
<protein>
    <recommendedName>
        <fullName evidence="5">Pre-rRNA-processing protein RIX1</fullName>
    </recommendedName>
</protein>
<evidence type="ECO:0000256" key="9">
    <source>
        <dbReference type="SAM" id="MobiDB-lite"/>
    </source>
</evidence>
<evidence type="ECO:0000256" key="6">
    <source>
        <dbReference type="ARBA" id="ARBA00022517"/>
    </source>
</evidence>
<gene>
    <name evidence="11" type="ORF">FOB60_004044</name>
</gene>
<proteinExistence type="inferred from homology"/>
<keyword evidence="8" id="KW-0539">Nucleus</keyword>
<dbReference type="EMBL" id="JABWAB010000006">
    <property type="protein sequence ID" value="KAF6048660.1"/>
    <property type="molecule type" value="Genomic_DNA"/>
</dbReference>
<evidence type="ECO:0000256" key="8">
    <source>
        <dbReference type="ARBA" id="ARBA00023242"/>
    </source>
</evidence>
<feature type="region of interest" description="Disordered" evidence="9">
    <location>
        <begin position="684"/>
        <end position="718"/>
    </location>
</feature>
<dbReference type="PANTHER" id="PTHR34105:SF1">
    <property type="entry name" value="PROLINE-, GLUTAMIC ACID- AND LEUCINE-RICH PROTEIN 1"/>
    <property type="match status" value="1"/>
</dbReference>
<dbReference type="Pfam" id="PF08167">
    <property type="entry name" value="RIX1"/>
    <property type="match status" value="1"/>
</dbReference>
<evidence type="ECO:0000256" key="5">
    <source>
        <dbReference type="ARBA" id="ARBA00021502"/>
    </source>
</evidence>
<feature type="region of interest" description="Disordered" evidence="9">
    <location>
        <begin position="434"/>
        <end position="459"/>
    </location>
</feature>
<sequence>MSITLVLEEIKTSPSSIIPILSILHHENHHLDQISKSNLSHLISRTLQLCRSPTTYNKWCGINIINVLIDNYTILANEGANFMTTLITILESFNHTIDDIILKSCIECLNKLIKVIRNKPTLTREILTPKLSTIVALYLKNLQYAPNLCIKSLYQIIKHHPTTFRPFANKFGEKLYTLMQDDGFIKYPSDLQSSICKALAILPVVEKNEPETKWATDVDQIIAEIKGVVEIYEEFLNFRDDSELKKLMQKLPQSHAKVFSSLEIDLNDPKTILQISCRIAVLTKLLAAYLNEGISSVKVPLGKVFVLIEMICAINTRYLSFRSDVRDEEIRSLIKTTIQVNYQSVLGLLKHLLVFKGSLIPHLPSLWSSMAYIVPMTKSGKVSSTDIWNNEPLFLDLLSCVGDYLQLTGVVADNTLLVPFVNVALILSQPRAAAPTKPKDQPASTSQQKKPKKKNVSSAPLSDILSHEHLFTQSRSKRSIEVVRTFIDQIVKRSELSPTQHYKVMKCIIQECVEAAANNYEITIPDPFRALLGSIVLNPGYDKHNVLPIISSILPNDPLLSVFVNPRLPPLPQRISATREQDVEFDDLSEPEEDAPMSTKESAIMKLIDEQREQERKHENEIIIGSTHVSDAKRVMDEGQDNDKEKKRKVETVAVDFSFKPEPFENAAKVEKIEPVVETEVATVVTTNSPTNQDNADESDFEMPEINMEDDSDDEGDE</sequence>
<name>A0A8X7T9B2_CANPA</name>
<feature type="compositionally biased region" description="Acidic residues" evidence="9">
    <location>
        <begin position="695"/>
        <end position="718"/>
    </location>
</feature>
<evidence type="ECO:0000256" key="2">
    <source>
        <dbReference type="ARBA" id="ARBA00004123"/>
    </source>
</evidence>